<keyword evidence="1" id="KW-1133">Transmembrane helix</keyword>
<dbReference type="EMBL" id="JBHSAY010000005">
    <property type="protein sequence ID" value="MFC4130439.1"/>
    <property type="molecule type" value="Genomic_DNA"/>
</dbReference>
<keyword evidence="1" id="KW-0812">Transmembrane</keyword>
<keyword evidence="1" id="KW-0472">Membrane</keyword>
<keyword evidence="3" id="KW-1185">Reference proteome</keyword>
<name>A0ABV8LKX3_9ACTN</name>
<feature type="transmembrane region" description="Helical" evidence="1">
    <location>
        <begin position="39"/>
        <end position="60"/>
    </location>
</feature>
<protein>
    <recommendedName>
        <fullName evidence="4">Integral membrane protein</fullName>
    </recommendedName>
</protein>
<sequence length="151" mass="16025">MAQRWKRIGILAGALFAINLAGRLVSKFVLEENSSKQDLVPIVGLSAIALAFAVLAFLWGRSRPMGAVAFDLAMAAVVSCALIVLAGPLIIGEGPFKMGAGDFFEQIWQYAAIAVGASLLGGLLLVATGQDIRTKQLRQFARTAKAKPKRV</sequence>
<organism evidence="2 3">
    <name type="scientific">Hamadaea flava</name>
    <dbReference type="NCBI Taxonomy" id="1742688"/>
    <lineage>
        <taxon>Bacteria</taxon>
        <taxon>Bacillati</taxon>
        <taxon>Actinomycetota</taxon>
        <taxon>Actinomycetes</taxon>
        <taxon>Micromonosporales</taxon>
        <taxon>Micromonosporaceae</taxon>
        <taxon>Hamadaea</taxon>
    </lineage>
</organism>
<feature type="transmembrane region" description="Helical" evidence="1">
    <location>
        <begin position="107"/>
        <end position="128"/>
    </location>
</feature>
<reference evidence="3" key="1">
    <citation type="journal article" date="2019" name="Int. J. Syst. Evol. Microbiol.">
        <title>The Global Catalogue of Microorganisms (GCM) 10K type strain sequencing project: providing services to taxonomists for standard genome sequencing and annotation.</title>
        <authorList>
            <consortium name="The Broad Institute Genomics Platform"/>
            <consortium name="The Broad Institute Genome Sequencing Center for Infectious Disease"/>
            <person name="Wu L."/>
            <person name="Ma J."/>
        </authorList>
    </citation>
    <scope>NUCLEOTIDE SEQUENCE [LARGE SCALE GENOMIC DNA]</scope>
    <source>
        <strain evidence="3">CGMCC 4.7289</strain>
    </source>
</reference>
<proteinExistence type="predicted"/>
<dbReference type="RefSeq" id="WP_253757893.1">
    <property type="nucleotide sequence ID" value="NZ_JAMZDZ010000001.1"/>
</dbReference>
<evidence type="ECO:0008006" key="4">
    <source>
        <dbReference type="Google" id="ProtNLM"/>
    </source>
</evidence>
<accession>A0ABV8LKX3</accession>
<evidence type="ECO:0000313" key="3">
    <source>
        <dbReference type="Proteomes" id="UP001595816"/>
    </source>
</evidence>
<dbReference type="Proteomes" id="UP001595816">
    <property type="component" value="Unassembled WGS sequence"/>
</dbReference>
<comment type="caution">
    <text evidence="2">The sequence shown here is derived from an EMBL/GenBank/DDBJ whole genome shotgun (WGS) entry which is preliminary data.</text>
</comment>
<feature type="transmembrane region" description="Helical" evidence="1">
    <location>
        <begin position="72"/>
        <end position="91"/>
    </location>
</feature>
<gene>
    <name evidence="2" type="ORF">ACFOZ4_07465</name>
</gene>
<evidence type="ECO:0000256" key="1">
    <source>
        <dbReference type="SAM" id="Phobius"/>
    </source>
</evidence>
<evidence type="ECO:0000313" key="2">
    <source>
        <dbReference type="EMBL" id="MFC4130439.1"/>
    </source>
</evidence>